<proteinExistence type="predicted"/>
<protein>
    <submittedName>
        <fullName evidence="1">Uncharacterized protein</fullName>
    </submittedName>
</protein>
<evidence type="ECO:0000313" key="1">
    <source>
        <dbReference type="EMBL" id="DAD86718.1"/>
    </source>
</evidence>
<name>A0A8S5MWJ5_9CAUD</name>
<organism evidence="1">
    <name type="scientific">Myoviridae sp. ct3wi9</name>
    <dbReference type="NCBI Taxonomy" id="2826610"/>
    <lineage>
        <taxon>Viruses</taxon>
        <taxon>Duplodnaviria</taxon>
        <taxon>Heunggongvirae</taxon>
        <taxon>Uroviricota</taxon>
        <taxon>Caudoviricetes</taxon>
    </lineage>
</organism>
<sequence length="39" mass="4430">MCKSNKNKRSLIVSGLLFLFEKKKDTKIKGHHPGNLYVG</sequence>
<accession>A0A8S5MWJ5</accession>
<dbReference type="EMBL" id="BK015006">
    <property type="protein sequence ID" value="DAD86718.1"/>
    <property type="molecule type" value="Genomic_DNA"/>
</dbReference>
<reference evidence="1" key="1">
    <citation type="journal article" date="2021" name="Proc. Natl. Acad. Sci. U.S.A.">
        <title>A Catalog of Tens of Thousands of Viruses from Human Metagenomes Reveals Hidden Associations with Chronic Diseases.</title>
        <authorList>
            <person name="Tisza M.J."/>
            <person name="Buck C.B."/>
        </authorList>
    </citation>
    <scope>NUCLEOTIDE SEQUENCE</scope>
    <source>
        <strain evidence="1">Ct3wi9</strain>
    </source>
</reference>